<evidence type="ECO:0000256" key="2">
    <source>
        <dbReference type="ARBA" id="ARBA00023043"/>
    </source>
</evidence>
<dbReference type="PANTHER" id="PTHR24198:SF165">
    <property type="entry name" value="ANKYRIN REPEAT-CONTAINING PROTEIN-RELATED"/>
    <property type="match status" value="1"/>
</dbReference>
<dbReference type="PROSITE" id="PS50297">
    <property type="entry name" value="ANK_REP_REGION"/>
    <property type="match status" value="1"/>
</dbReference>
<feature type="region of interest" description="Disordered" evidence="4">
    <location>
        <begin position="201"/>
        <end position="234"/>
    </location>
</feature>
<feature type="repeat" description="ANK" evidence="3">
    <location>
        <begin position="854"/>
        <end position="889"/>
    </location>
</feature>
<feature type="signal peptide" evidence="5">
    <location>
        <begin position="1"/>
        <end position="17"/>
    </location>
</feature>
<dbReference type="EMBL" id="CABFNQ020000539">
    <property type="protein sequence ID" value="CAH0018623.1"/>
    <property type="molecule type" value="Genomic_DNA"/>
</dbReference>
<evidence type="ECO:0000256" key="3">
    <source>
        <dbReference type="PROSITE-ProRule" id="PRU00023"/>
    </source>
</evidence>
<evidence type="ECO:0000256" key="5">
    <source>
        <dbReference type="SAM" id="SignalP"/>
    </source>
</evidence>
<keyword evidence="1" id="KW-0677">Repeat</keyword>
<reference evidence="6" key="1">
    <citation type="submission" date="2021-10" db="EMBL/GenBank/DDBJ databases">
        <authorList>
            <person name="Piombo E."/>
        </authorList>
    </citation>
    <scope>NUCLEOTIDE SEQUENCE</scope>
</reference>
<dbReference type="OrthoDB" id="5140312at2759"/>
<feature type="compositionally biased region" description="Low complexity" evidence="4">
    <location>
        <begin position="543"/>
        <end position="558"/>
    </location>
</feature>
<proteinExistence type="predicted"/>
<organism evidence="6 7">
    <name type="scientific">Clonostachys rhizophaga</name>
    <dbReference type="NCBI Taxonomy" id="160324"/>
    <lineage>
        <taxon>Eukaryota</taxon>
        <taxon>Fungi</taxon>
        <taxon>Dikarya</taxon>
        <taxon>Ascomycota</taxon>
        <taxon>Pezizomycotina</taxon>
        <taxon>Sordariomycetes</taxon>
        <taxon>Hypocreomycetidae</taxon>
        <taxon>Hypocreales</taxon>
        <taxon>Bionectriaceae</taxon>
        <taxon>Clonostachys</taxon>
    </lineage>
</organism>
<dbReference type="Gene3D" id="1.25.40.20">
    <property type="entry name" value="Ankyrin repeat-containing domain"/>
    <property type="match status" value="1"/>
</dbReference>
<sequence length="1075" mass="119331">MLSLILTLLAVACPAHANLPDDTAENLATDLAPFLSLFGEKMLLHWISQSVTYFEVLVIAICPIGVPALIISALRLAGSQRLRNMIGRPRESRPFVESELTPSTSDEVSECWDGHRVVRTIGDAKTQEYFILKRAGASSTDRIVVKKLSECVGTYIEVGDVPAFPGKMYQILKSTFNSLTRRLTSINPSSLLSAIGRYTRRSSSPSDVEHSTVPLEDLPSRASGSPQMPHGGAGDDAGVILIKNDKTKSPNLSLNIQEHLHPKFGDVYLLRPSARPLTSGFEMDWLSMTMAKGIQDTPWSQTLEARPHAEPDSSDRPWAANGGWDWKSPSWEDLTKCVPLISNAPLDSTARPSKAQEVLNLRKGIAKAGAALPPLTTLAVSVARAIEGTLDIITASGEGYLEPGCRSLLWKIGGHPDDVVEFRLNLDDDGKKWNVQAGDLEAMLSLWLYKTRCGDKERETQPTAAAVPVGESISTRPPAGHAIVGQEDEWLRKHSRKLTSLSLMPSEGNPLPALFQGINLWFNEPFRDTRQFGLVALEHDIPSSEPSPRRSSTLPTHSSYKRPSKSSSLVLLDEHFSTLDEVKTLVQEPEGSLQTSLAQHLFCLFVWSLAKTLKKPIGGSTGVVVTAAQTSPKGSRRTQFALENSCLRDISAKISHEGLGDQDIVLPALLLPLLGADKLPSAQTILEAAREYHDAYERKESQDINNHVYMWLFGNSLKLPTRKDIFLKVASVLIDSLEHMDLDHEPGWESRSAIKCTLTSVIKITRCYIGDSDWGFLKRVVSVSESHDSRFSSAFNWGLGPVSVHSGNTQKPVSPHNHLTPLHLFCLKGEDLSEEKITEVIRDNVDDINSVDVFGRAAIHYAVQRDNSNMFNLVNKLVNSGAKVNIHDLLGRTPLHLAFHYPGATSVVKKLMGQYKDFNVFDSKGLTPLHHAASWGDIHELENLRRYYQSTSLITFPYAAELVHFYARYRKARDLTHMVRVGLMDLHDNRGRSGFHLAVINPKIKLEDIPKIFTDLTNFEHRDSFLESPLDLAMRISQYGCGHECSSACKARMGRFYEGLKHQQIHLRWQQNTPK</sequence>
<dbReference type="InterPro" id="IPR002110">
    <property type="entry name" value="Ankyrin_rpt"/>
</dbReference>
<dbReference type="Proteomes" id="UP000696573">
    <property type="component" value="Unassembled WGS sequence"/>
</dbReference>
<dbReference type="SUPFAM" id="SSF48403">
    <property type="entry name" value="Ankyrin repeat"/>
    <property type="match status" value="1"/>
</dbReference>
<feature type="chain" id="PRO_5040113807" evidence="5">
    <location>
        <begin position="18"/>
        <end position="1075"/>
    </location>
</feature>
<keyword evidence="7" id="KW-1185">Reference proteome</keyword>
<feature type="region of interest" description="Disordered" evidence="4">
    <location>
        <begin position="540"/>
        <end position="566"/>
    </location>
</feature>
<keyword evidence="2 3" id="KW-0040">ANK repeat</keyword>
<accession>A0A9N9YH26</accession>
<protein>
    <submittedName>
        <fullName evidence="6">Uncharacterized protein</fullName>
    </submittedName>
</protein>
<dbReference type="SMART" id="SM00248">
    <property type="entry name" value="ANK"/>
    <property type="match status" value="4"/>
</dbReference>
<dbReference type="PANTHER" id="PTHR24198">
    <property type="entry name" value="ANKYRIN REPEAT AND PROTEIN KINASE DOMAIN-CONTAINING PROTEIN"/>
    <property type="match status" value="1"/>
</dbReference>
<feature type="region of interest" description="Disordered" evidence="4">
    <location>
        <begin position="459"/>
        <end position="478"/>
    </location>
</feature>
<dbReference type="PROSITE" id="PS50088">
    <property type="entry name" value="ANK_REPEAT"/>
    <property type="match status" value="2"/>
</dbReference>
<evidence type="ECO:0000256" key="4">
    <source>
        <dbReference type="SAM" id="MobiDB-lite"/>
    </source>
</evidence>
<keyword evidence="5" id="KW-0732">Signal</keyword>
<gene>
    <name evidence="6" type="ORF">CRHIZ90672A_00017449</name>
</gene>
<feature type="repeat" description="ANK" evidence="3">
    <location>
        <begin position="890"/>
        <end position="923"/>
    </location>
</feature>
<evidence type="ECO:0000313" key="7">
    <source>
        <dbReference type="Proteomes" id="UP000696573"/>
    </source>
</evidence>
<dbReference type="InterPro" id="IPR036770">
    <property type="entry name" value="Ankyrin_rpt-contain_sf"/>
</dbReference>
<evidence type="ECO:0000313" key="6">
    <source>
        <dbReference type="EMBL" id="CAH0018623.1"/>
    </source>
</evidence>
<dbReference type="AlphaFoldDB" id="A0A9N9YH26"/>
<dbReference type="Pfam" id="PF12796">
    <property type="entry name" value="Ank_2"/>
    <property type="match status" value="1"/>
</dbReference>
<evidence type="ECO:0000256" key="1">
    <source>
        <dbReference type="ARBA" id="ARBA00022737"/>
    </source>
</evidence>
<name>A0A9N9YH26_9HYPO</name>
<comment type="caution">
    <text evidence="6">The sequence shown here is derived from an EMBL/GenBank/DDBJ whole genome shotgun (WGS) entry which is preliminary data.</text>
</comment>